<protein>
    <recommendedName>
        <fullName evidence="1">Heterokaryon incompatibility domain-containing protein</fullName>
    </recommendedName>
</protein>
<dbReference type="AlphaFoldDB" id="A0A0N8H6P3"/>
<dbReference type="PANTHER" id="PTHR33112">
    <property type="entry name" value="DOMAIN PROTEIN, PUTATIVE-RELATED"/>
    <property type="match status" value="1"/>
</dbReference>
<gene>
    <name evidence="2" type="ORF">AK830_g7021</name>
</gene>
<dbReference type="InterPro" id="IPR010730">
    <property type="entry name" value="HET"/>
</dbReference>
<reference evidence="2 3" key="1">
    <citation type="submission" date="2015-09" db="EMBL/GenBank/DDBJ databases">
        <title>Draft genome of a European isolate of the apple canker pathogen Neonectria ditissima.</title>
        <authorList>
            <person name="Gomez-Cortecero A."/>
            <person name="Harrison R.J."/>
            <person name="Armitage A.D."/>
        </authorList>
    </citation>
    <scope>NUCLEOTIDE SEQUENCE [LARGE SCALE GENOMIC DNA]</scope>
    <source>
        <strain evidence="2 3">R09/05</strain>
    </source>
</reference>
<dbReference type="Proteomes" id="UP000050424">
    <property type="component" value="Unassembled WGS sequence"/>
</dbReference>
<dbReference type="EMBL" id="LKCW01000104">
    <property type="protein sequence ID" value="KPM39532.1"/>
    <property type="molecule type" value="Genomic_DNA"/>
</dbReference>
<sequence>MLQKDAQCTSLNTSSNETLDFIQKSLARCRAEHSACSLAMPNASWYPTRLIQVSQDSVNLVESAETDIVGSYATLSHCWGGAEILKLKKGNLSDLKQDVVVSSLPQTFKDAIIVIRNLGIPYIWIDSLCIIQDSDEDWQREARTMLKVYEHATCNIAATHSPNSFGGLFADRNPRVLDAESIEIDNGVLVGRFHLVDVDYFTQEIDDAPLNRRCWVTQERVLSTRIIHFASEQVIWDCNELTACESLPQGTNTWPDSPSTHFNIGCKLGSTFLTPTDTVDKGLGKWARIVDTYSACGLTVLTDKLMAISGVADHLRNNFSLEYCVGLWRSRLEIQLAWYVREPQPGRSVRNDLAPSWSWASVNGSVDLQQIDLYEPYDIKPLVSIVDVDLKRQVENGRGEKVMGFLRMRCSLNPVSLQGGPKDYRLTGPGMEHAKQVWADDSKTVGGENLFVVPLFDLQTPYSLEDTWKISSEVRGIIVQAVESKKGIFTRCGHVFLAGRIDEITKAFDPSYEGLWSLQGKAGFPCQEYDSISGHLITLI</sequence>
<name>A0A0N8H6P3_9HYPO</name>
<proteinExistence type="predicted"/>
<comment type="caution">
    <text evidence="2">The sequence shown here is derived from an EMBL/GenBank/DDBJ whole genome shotgun (WGS) entry which is preliminary data.</text>
</comment>
<keyword evidence="3" id="KW-1185">Reference proteome</keyword>
<accession>A0A0N8H6P3</accession>
<evidence type="ECO:0000313" key="2">
    <source>
        <dbReference type="EMBL" id="KPM39532.1"/>
    </source>
</evidence>
<dbReference type="PANTHER" id="PTHR33112:SF10">
    <property type="entry name" value="TOL"/>
    <property type="match status" value="1"/>
</dbReference>
<evidence type="ECO:0000259" key="1">
    <source>
        <dbReference type="Pfam" id="PF06985"/>
    </source>
</evidence>
<organism evidence="2 3">
    <name type="scientific">Neonectria ditissima</name>
    <dbReference type="NCBI Taxonomy" id="78410"/>
    <lineage>
        <taxon>Eukaryota</taxon>
        <taxon>Fungi</taxon>
        <taxon>Dikarya</taxon>
        <taxon>Ascomycota</taxon>
        <taxon>Pezizomycotina</taxon>
        <taxon>Sordariomycetes</taxon>
        <taxon>Hypocreomycetidae</taxon>
        <taxon>Hypocreales</taxon>
        <taxon>Nectriaceae</taxon>
        <taxon>Neonectria</taxon>
    </lineage>
</organism>
<dbReference type="STRING" id="78410.A0A0N8H6P3"/>
<dbReference type="OrthoDB" id="5362512at2759"/>
<feature type="domain" description="Heterokaryon incompatibility" evidence="1">
    <location>
        <begin position="72"/>
        <end position="219"/>
    </location>
</feature>
<evidence type="ECO:0000313" key="3">
    <source>
        <dbReference type="Proteomes" id="UP000050424"/>
    </source>
</evidence>
<dbReference type="Pfam" id="PF06985">
    <property type="entry name" value="HET"/>
    <property type="match status" value="1"/>
</dbReference>